<comment type="caution">
    <text evidence="3">The sequence shown here is derived from an EMBL/GenBank/DDBJ whole genome shotgun (WGS) entry which is preliminary data.</text>
</comment>
<feature type="compositionally biased region" description="Acidic residues" evidence="1">
    <location>
        <begin position="442"/>
        <end position="456"/>
    </location>
</feature>
<dbReference type="FunFam" id="1.10.10.60:FF:000032">
    <property type="entry name" value="Zinc finger and SCAN domain-containing 20"/>
    <property type="match status" value="3"/>
</dbReference>
<dbReference type="Gene3D" id="1.10.10.60">
    <property type="entry name" value="Homeodomain-like"/>
    <property type="match status" value="6"/>
</dbReference>
<feature type="domain" description="Myb-like" evidence="2">
    <location>
        <begin position="482"/>
        <end position="534"/>
    </location>
</feature>
<dbReference type="PANTHER" id="PTHR47595:SF1">
    <property type="entry name" value="MYB_SANT-LIKE DNA-BINDING DOMAIN-CONTAINING PROTEIN"/>
    <property type="match status" value="1"/>
</dbReference>
<dbReference type="PANTHER" id="PTHR47595">
    <property type="entry name" value="HEAT SHOCK 70 KDA PROTEIN 14"/>
    <property type="match status" value="1"/>
</dbReference>
<sequence>MAPLHPVVPVPDPQEGSFSAVKDAKVPWSDEETLHLLDIWGKDSVQRALKGCLKNRHIFTQIAQKMAERGYMRSVEQCQTRIKRLKKYFRQNHRANSKMEYRFHEQLQRVLGSSRLSSANEITYDVEELNDDEESRDGDEDLQVLGQAVHREVGKLASRTALLRHAFVFFSKINAGLMGTGTRSIPWTDSETLFLINTWGEDTLQQELRMTHRTGHIFTIISNKMAAQGFSRTPEQCQTRLKRLKLNFRQSYHNKCVCGGRRRWSSRDAGASLLLLLPSSLKELEQVYCKFYNELGRVLVKDFVPAQQADDLSGDPEEDVPSFVPPDMESAVEDRKKVPWSDKETVILLEIWGDTQVQRSIRRYPHNGHVFTEISERLRANGYSRTPEQCHSRIKRLKSNYRHCRESISATGTDRIDFKFYDLLEQILDKQPSTSASAVEPDAIEISEDSEGDGGNDGDAVTSVSMEKPLPSLWSDGEILALIEIWGEEDVQRALRGSVHNGYVYAEISERMQDLGFSKTSEQCRWKVKSLRNNFRQCYDKKKCVQAVRRCPTMCRRRCAHGCPVSTSRHGKKADYRFYTQLEQILGQEALSMDEYDKRDEQADQDPVEQLVGGRFLQADLSRKTPWSEQETRTLLEIWGEDPVQLTLKGSQKNRHVFDYISEKMSSRGYARTTDQCYSRIKRLKYGFLHEKQDFKFFSEMDGIFRKQLKAGDSDSELLVPEEPEDGVVEPELSRAVSSAQWLPENSKQIWTDGETEALLNIWSSGDIQQMLKGSAINKQIYSQVSELLASQGFLRTPEQCQNRIKRLKANFRQFLEGRKGERQEFKFFDQMVQLFGNKYITNSDPAAEHAADGAGNVAMLQRKRAVFWR</sequence>
<feature type="region of interest" description="Disordered" evidence="1">
    <location>
        <begin position="432"/>
        <end position="463"/>
    </location>
</feature>
<dbReference type="SMART" id="SM00717">
    <property type="entry name" value="SANT"/>
    <property type="match status" value="6"/>
</dbReference>
<dbReference type="EMBL" id="CAAE01015047">
    <property type="protein sequence ID" value="CAG12150.1"/>
    <property type="molecule type" value="Genomic_DNA"/>
</dbReference>
<dbReference type="HOGENOM" id="CLU_1411849_0_0_1"/>
<feature type="domain" description="Myb-like" evidence="2">
    <location>
        <begin position="759"/>
        <end position="811"/>
    </location>
</feature>
<reference evidence="3" key="1">
    <citation type="journal article" date="2004" name="Nature">
        <title>Genome duplication in the teleost fish Tetraodon nigroviridis reveals the early vertebrate proto-karyotype.</title>
        <authorList>
            <person name="Jaillon O."/>
            <person name="Aury J.-M."/>
            <person name="Brunet F."/>
            <person name="Petit J.-L."/>
            <person name="Stange-Thomann N."/>
            <person name="Mauceli E."/>
            <person name="Bouneau L."/>
            <person name="Fischer C."/>
            <person name="Ozouf-Costaz C."/>
            <person name="Bernot A."/>
            <person name="Nicaud S."/>
            <person name="Jaffe D."/>
            <person name="Fisher S."/>
            <person name="Lutfalla G."/>
            <person name="Dossat C."/>
            <person name="Segurens B."/>
            <person name="Dasilva C."/>
            <person name="Salanoubat M."/>
            <person name="Levy M."/>
            <person name="Boudet N."/>
            <person name="Castellano S."/>
            <person name="Anthouard V."/>
            <person name="Jubin C."/>
            <person name="Castelli V."/>
            <person name="Katinka M."/>
            <person name="Vacherie B."/>
            <person name="Biemont C."/>
            <person name="Skalli Z."/>
            <person name="Cattolico L."/>
            <person name="Poulain J."/>
            <person name="De Berardinis V."/>
            <person name="Cruaud C."/>
            <person name="Duprat S."/>
            <person name="Brottier P."/>
            <person name="Coutanceau J.-P."/>
            <person name="Gouzy J."/>
            <person name="Parra G."/>
            <person name="Lardier G."/>
            <person name="Chapple C."/>
            <person name="McKernan K.J."/>
            <person name="McEwan P."/>
            <person name="Bosak S."/>
            <person name="Kellis M."/>
            <person name="Volff J.-N."/>
            <person name="Guigo R."/>
            <person name="Zody M.C."/>
            <person name="Mesirov J."/>
            <person name="Lindblad-Toh K."/>
            <person name="Birren B."/>
            <person name="Nusbaum C."/>
            <person name="Kahn D."/>
            <person name="Robinson-Rechavi M."/>
            <person name="Laudet V."/>
            <person name="Schachter V."/>
            <person name="Quetier F."/>
            <person name="Saurin W."/>
            <person name="Scarpelli C."/>
            <person name="Wincker P."/>
            <person name="Lander E.S."/>
            <person name="Weissenbach J."/>
            <person name="Roest Crollius H."/>
        </authorList>
    </citation>
    <scope>NUCLEOTIDE SEQUENCE [LARGE SCALE GENOMIC DNA]</scope>
</reference>
<organism evidence="3">
    <name type="scientific">Tetraodon nigroviridis</name>
    <name type="common">Spotted green pufferfish</name>
    <name type="synonym">Chelonodon nigroviridis</name>
    <dbReference type="NCBI Taxonomy" id="99883"/>
    <lineage>
        <taxon>Eukaryota</taxon>
        <taxon>Metazoa</taxon>
        <taxon>Chordata</taxon>
        <taxon>Craniata</taxon>
        <taxon>Vertebrata</taxon>
        <taxon>Euteleostomi</taxon>
        <taxon>Actinopterygii</taxon>
        <taxon>Neopterygii</taxon>
        <taxon>Teleostei</taxon>
        <taxon>Neoteleostei</taxon>
        <taxon>Acanthomorphata</taxon>
        <taxon>Eupercaria</taxon>
        <taxon>Tetraodontiformes</taxon>
        <taxon>Tetradontoidea</taxon>
        <taxon>Tetraodontidae</taxon>
        <taxon>Tetraodon</taxon>
    </lineage>
</organism>
<evidence type="ECO:0000313" key="3">
    <source>
        <dbReference type="EMBL" id="CAG12150.1"/>
    </source>
</evidence>
<evidence type="ECO:0000259" key="2">
    <source>
        <dbReference type="SMART" id="SM00717"/>
    </source>
</evidence>
<protein>
    <submittedName>
        <fullName evidence="3">(spotted green pufferfish) hypothetical protein</fullName>
    </submittedName>
</protein>
<proteinExistence type="predicted"/>
<reference evidence="3" key="2">
    <citation type="submission" date="2004-02" db="EMBL/GenBank/DDBJ databases">
        <authorList>
            <consortium name="Genoscope"/>
            <consortium name="Whitehead Institute Centre for Genome Research"/>
        </authorList>
    </citation>
    <scope>NUCLEOTIDE SEQUENCE</scope>
</reference>
<dbReference type="AlphaFoldDB" id="Q4RHI2"/>
<dbReference type="Pfam" id="PF13837">
    <property type="entry name" value="Myb_DNA-bind_4"/>
    <property type="match status" value="6"/>
</dbReference>
<feature type="domain" description="Myb-like" evidence="2">
    <location>
        <begin position="24"/>
        <end position="88"/>
    </location>
</feature>
<accession>Q4RHI2</accession>
<dbReference type="InterPro" id="IPR001005">
    <property type="entry name" value="SANT/Myb"/>
</dbReference>
<feature type="domain" description="Myb-like" evidence="2">
    <location>
        <begin position="623"/>
        <end position="687"/>
    </location>
</feature>
<evidence type="ECO:0000256" key="1">
    <source>
        <dbReference type="SAM" id="MobiDB-lite"/>
    </source>
</evidence>
<gene>
    <name evidence="3" type="ORF">GSTENG00034336001</name>
</gene>
<feature type="domain" description="Myb-like" evidence="2">
    <location>
        <begin position="336"/>
        <end position="400"/>
    </location>
</feature>
<feature type="domain" description="Myb-like" evidence="2">
    <location>
        <begin position="183"/>
        <end position="247"/>
    </location>
</feature>
<dbReference type="InterPro" id="IPR044822">
    <property type="entry name" value="Myb_DNA-bind_4"/>
</dbReference>
<dbReference type="KEGG" id="tng:GSTEN00034336G001"/>
<dbReference type="OrthoDB" id="691673at2759"/>
<name>Q4RHI2_TETNG</name>